<name>A0ABW3D8V9_9BACL</name>
<sequence>MRNMTDEQLMDLVRDKSRAALEELYDRYVRLVYSFALKASQNEQTAREIVQLVFTRLWSTEKGYHSHKGRFASWLLTVTRNLTMDYIRKQRNAYKTVLIDEEDWERMPSRSSNPTGNAELRKMIRRQISEAYRWLSASQIELLQQLYWEGYSLAEIARMQGEPLGTVKSRLHQTLKILRKHLKMEWEGGRYGSPER</sequence>
<keyword evidence="3" id="KW-0731">Sigma factor</keyword>
<keyword evidence="9" id="KW-1185">Reference proteome</keyword>
<evidence type="ECO:0000256" key="4">
    <source>
        <dbReference type="ARBA" id="ARBA00023125"/>
    </source>
</evidence>
<dbReference type="PANTHER" id="PTHR43133:SF62">
    <property type="entry name" value="RNA POLYMERASE SIGMA FACTOR SIGZ"/>
    <property type="match status" value="1"/>
</dbReference>
<comment type="similarity">
    <text evidence="1">Belongs to the sigma-70 factor family. ECF subfamily.</text>
</comment>
<proteinExistence type="inferred from homology"/>
<keyword evidence="4" id="KW-0238">DNA-binding</keyword>
<protein>
    <submittedName>
        <fullName evidence="8">RNA polymerase sigma factor</fullName>
    </submittedName>
</protein>
<dbReference type="Pfam" id="PF04545">
    <property type="entry name" value="Sigma70_r4"/>
    <property type="match status" value="1"/>
</dbReference>
<dbReference type="InterPro" id="IPR014284">
    <property type="entry name" value="RNA_pol_sigma-70_dom"/>
</dbReference>
<dbReference type="InterPro" id="IPR007627">
    <property type="entry name" value="RNA_pol_sigma70_r2"/>
</dbReference>
<keyword evidence="5" id="KW-0804">Transcription</keyword>
<evidence type="ECO:0000259" key="7">
    <source>
        <dbReference type="Pfam" id="PF04545"/>
    </source>
</evidence>
<gene>
    <name evidence="8" type="ORF">ACFQ03_07475</name>
</gene>
<dbReference type="Pfam" id="PF04542">
    <property type="entry name" value="Sigma70_r2"/>
    <property type="match status" value="1"/>
</dbReference>
<dbReference type="SUPFAM" id="SSF88946">
    <property type="entry name" value="Sigma2 domain of RNA polymerase sigma factors"/>
    <property type="match status" value="1"/>
</dbReference>
<dbReference type="InterPro" id="IPR036388">
    <property type="entry name" value="WH-like_DNA-bd_sf"/>
</dbReference>
<keyword evidence="2" id="KW-0805">Transcription regulation</keyword>
<evidence type="ECO:0000313" key="9">
    <source>
        <dbReference type="Proteomes" id="UP001597120"/>
    </source>
</evidence>
<dbReference type="NCBIfam" id="TIGR02937">
    <property type="entry name" value="sigma70-ECF"/>
    <property type="match status" value="1"/>
</dbReference>
<accession>A0ABW3D8V9</accession>
<feature type="domain" description="RNA polymerase sigma-70 region 2" evidence="6">
    <location>
        <begin position="24"/>
        <end position="91"/>
    </location>
</feature>
<evidence type="ECO:0000256" key="3">
    <source>
        <dbReference type="ARBA" id="ARBA00023082"/>
    </source>
</evidence>
<evidence type="ECO:0000259" key="6">
    <source>
        <dbReference type="Pfam" id="PF04542"/>
    </source>
</evidence>
<evidence type="ECO:0000256" key="5">
    <source>
        <dbReference type="ARBA" id="ARBA00023163"/>
    </source>
</evidence>
<evidence type="ECO:0000313" key="8">
    <source>
        <dbReference type="EMBL" id="MFD0868986.1"/>
    </source>
</evidence>
<dbReference type="EMBL" id="JBHTIU010000027">
    <property type="protein sequence ID" value="MFD0868986.1"/>
    <property type="molecule type" value="Genomic_DNA"/>
</dbReference>
<dbReference type="RefSeq" id="WP_144932773.1">
    <property type="nucleotide sequence ID" value="NZ_JBHTIU010000027.1"/>
</dbReference>
<dbReference type="InterPro" id="IPR039425">
    <property type="entry name" value="RNA_pol_sigma-70-like"/>
</dbReference>
<evidence type="ECO:0000256" key="2">
    <source>
        <dbReference type="ARBA" id="ARBA00023015"/>
    </source>
</evidence>
<dbReference type="PANTHER" id="PTHR43133">
    <property type="entry name" value="RNA POLYMERASE ECF-TYPE SIGMA FACTO"/>
    <property type="match status" value="1"/>
</dbReference>
<comment type="caution">
    <text evidence="8">The sequence shown here is derived from an EMBL/GenBank/DDBJ whole genome shotgun (WGS) entry which is preliminary data.</text>
</comment>
<dbReference type="Proteomes" id="UP001597120">
    <property type="component" value="Unassembled WGS sequence"/>
</dbReference>
<feature type="domain" description="RNA polymerase sigma-70 region 4" evidence="7">
    <location>
        <begin position="135"/>
        <end position="180"/>
    </location>
</feature>
<dbReference type="InterPro" id="IPR013325">
    <property type="entry name" value="RNA_pol_sigma_r2"/>
</dbReference>
<organism evidence="8 9">
    <name type="scientific">Paenibacillus residui</name>
    <dbReference type="NCBI Taxonomy" id="629724"/>
    <lineage>
        <taxon>Bacteria</taxon>
        <taxon>Bacillati</taxon>
        <taxon>Bacillota</taxon>
        <taxon>Bacilli</taxon>
        <taxon>Bacillales</taxon>
        <taxon>Paenibacillaceae</taxon>
        <taxon>Paenibacillus</taxon>
    </lineage>
</organism>
<evidence type="ECO:0000256" key="1">
    <source>
        <dbReference type="ARBA" id="ARBA00010641"/>
    </source>
</evidence>
<reference evidence="9" key="1">
    <citation type="journal article" date="2019" name="Int. J. Syst. Evol. Microbiol.">
        <title>The Global Catalogue of Microorganisms (GCM) 10K type strain sequencing project: providing services to taxonomists for standard genome sequencing and annotation.</title>
        <authorList>
            <consortium name="The Broad Institute Genomics Platform"/>
            <consortium name="The Broad Institute Genome Sequencing Center for Infectious Disease"/>
            <person name="Wu L."/>
            <person name="Ma J."/>
        </authorList>
    </citation>
    <scope>NUCLEOTIDE SEQUENCE [LARGE SCALE GENOMIC DNA]</scope>
    <source>
        <strain evidence="9">CCUG 57263</strain>
    </source>
</reference>
<dbReference type="Gene3D" id="1.10.1740.10">
    <property type="match status" value="1"/>
</dbReference>
<dbReference type="InterPro" id="IPR007630">
    <property type="entry name" value="RNA_pol_sigma70_r4"/>
</dbReference>
<dbReference type="SUPFAM" id="SSF88659">
    <property type="entry name" value="Sigma3 and sigma4 domains of RNA polymerase sigma factors"/>
    <property type="match status" value="1"/>
</dbReference>
<dbReference type="InterPro" id="IPR013324">
    <property type="entry name" value="RNA_pol_sigma_r3/r4-like"/>
</dbReference>
<dbReference type="Gene3D" id="1.10.10.10">
    <property type="entry name" value="Winged helix-like DNA-binding domain superfamily/Winged helix DNA-binding domain"/>
    <property type="match status" value="1"/>
</dbReference>